<dbReference type="InParanoid" id="A0A3B1JZS0"/>
<reference evidence="8" key="4">
    <citation type="submission" date="2025-09" db="UniProtKB">
        <authorList>
            <consortium name="Ensembl"/>
        </authorList>
    </citation>
    <scope>IDENTIFICATION</scope>
</reference>
<dbReference type="GO" id="GO:0008270">
    <property type="term" value="F:zinc ion binding"/>
    <property type="evidence" value="ECO:0007669"/>
    <property type="project" value="UniProtKB-KW"/>
</dbReference>
<evidence type="ECO:0000256" key="6">
    <source>
        <dbReference type="RuleBase" id="RU369073"/>
    </source>
</evidence>
<protein>
    <recommendedName>
        <fullName evidence="6">THAP domain-containing protein 1</fullName>
    </recommendedName>
</protein>
<feature type="domain" description="THAP-type" evidence="7">
    <location>
        <begin position="1"/>
        <end position="88"/>
    </location>
</feature>
<dbReference type="GO" id="GO:0003700">
    <property type="term" value="F:DNA-binding transcription factor activity"/>
    <property type="evidence" value="ECO:0007669"/>
    <property type="project" value="UniProtKB-UniRule"/>
</dbReference>
<dbReference type="Gene3D" id="6.20.210.20">
    <property type="entry name" value="THAP domain"/>
    <property type="match status" value="1"/>
</dbReference>
<evidence type="ECO:0000256" key="3">
    <source>
        <dbReference type="ARBA" id="ARBA00022833"/>
    </source>
</evidence>
<evidence type="ECO:0000256" key="1">
    <source>
        <dbReference type="ARBA" id="ARBA00022723"/>
    </source>
</evidence>
<dbReference type="InterPro" id="IPR006612">
    <property type="entry name" value="THAP_Znf"/>
</dbReference>
<dbReference type="PROSITE" id="PS50950">
    <property type="entry name" value="ZF_THAP"/>
    <property type="match status" value="1"/>
</dbReference>
<reference evidence="8" key="3">
    <citation type="submission" date="2025-08" db="UniProtKB">
        <authorList>
            <consortium name="Ensembl"/>
        </authorList>
    </citation>
    <scope>IDENTIFICATION</scope>
</reference>
<keyword evidence="1" id="KW-0479">Metal-binding</keyword>
<reference evidence="9" key="1">
    <citation type="submission" date="2013-03" db="EMBL/GenBank/DDBJ databases">
        <authorList>
            <person name="Jeffery W."/>
            <person name="Warren W."/>
            <person name="Wilson R.K."/>
        </authorList>
    </citation>
    <scope>NUCLEOTIDE SEQUENCE</scope>
    <source>
        <strain evidence="9">female</strain>
    </source>
</reference>
<reference evidence="9" key="2">
    <citation type="journal article" date="2014" name="Nat. Commun.">
        <title>The cavefish genome reveals candidate genes for eye loss.</title>
        <authorList>
            <person name="McGaugh S.E."/>
            <person name="Gross J.B."/>
            <person name="Aken B."/>
            <person name="Blin M."/>
            <person name="Borowsky R."/>
            <person name="Chalopin D."/>
            <person name="Hinaux H."/>
            <person name="Jeffery W.R."/>
            <person name="Keene A."/>
            <person name="Ma L."/>
            <person name="Minx P."/>
            <person name="Murphy D."/>
            <person name="O'Quin K.E."/>
            <person name="Retaux S."/>
            <person name="Rohner N."/>
            <person name="Searle S.M."/>
            <person name="Stahl B.A."/>
            <person name="Tabin C."/>
            <person name="Volff J.N."/>
            <person name="Yoshizawa M."/>
            <person name="Warren W.C."/>
        </authorList>
    </citation>
    <scope>NUCLEOTIDE SEQUENCE [LARGE SCALE GENOMIC DNA]</scope>
    <source>
        <strain evidence="9">female</strain>
    </source>
</reference>
<dbReference type="GO" id="GO:0001935">
    <property type="term" value="P:endothelial cell proliferation"/>
    <property type="evidence" value="ECO:0007669"/>
    <property type="project" value="UniProtKB-UniRule"/>
</dbReference>
<dbReference type="GeneTree" id="ENSGT00940000177053"/>
<dbReference type="PANTHER" id="PTHR46600:SF7">
    <property type="entry name" value="SI:DKEY-228B2.6-RELATED"/>
    <property type="match status" value="1"/>
</dbReference>
<keyword evidence="6" id="KW-0804">Transcription</keyword>
<comment type="subcellular location">
    <subcellularLocation>
        <location evidence="6">Nucleus</location>
        <location evidence="6">Nucleoplasm</location>
    </subcellularLocation>
</comment>
<evidence type="ECO:0000259" key="7">
    <source>
        <dbReference type="PROSITE" id="PS50950"/>
    </source>
</evidence>
<dbReference type="GO" id="GO:0006357">
    <property type="term" value="P:regulation of transcription by RNA polymerase II"/>
    <property type="evidence" value="ECO:0007669"/>
    <property type="project" value="TreeGrafter"/>
</dbReference>
<dbReference type="Pfam" id="PF05485">
    <property type="entry name" value="THAP"/>
    <property type="match status" value="1"/>
</dbReference>
<dbReference type="InterPro" id="IPR038441">
    <property type="entry name" value="THAP_Znf_sf"/>
</dbReference>
<evidence type="ECO:0000256" key="4">
    <source>
        <dbReference type="ARBA" id="ARBA00023125"/>
    </source>
</evidence>
<evidence type="ECO:0000313" key="9">
    <source>
        <dbReference type="Proteomes" id="UP000018467"/>
    </source>
</evidence>
<keyword evidence="6" id="KW-0175">Coiled coil</keyword>
<keyword evidence="6" id="KW-0805">Transcription regulation</keyword>
<dbReference type="SMART" id="SM00692">
    <property type="entry name" value="DM3"/>
    <property type="match status" value="1"/>
</dbReference>
<keyword evidence="4 5" id="KW-0238">DNA-binding</keyword>
<dbReference type="SUPFAM" id="SSF57716">
    <property type="entry name" value="Glucocorticoid receptor-like (DNA-binding domain)"/>
    <property type="match status" value="1"/>
</dbReference>
<accession>A0A3B1JZS0</accession>
<organism evidence="8 9">
    <name type="scientific">Astyanax mexicanus</name>
    <name type="common">Blind cave fish</name>
    <name type="synonym">Astyanax fasciatus mexicanus</name>
    <dbReference type="NCBI Taxonomy" id="7994"/>
    <lineage>
        <taxon>Eukaryota</taxon>
        <taxon>Metazoa</taxon>
        <taxon>Chordata</taxon>
        <taxon>Craniata</taxon>
        <taxon>Vertebrata</taxon>
        <taxon>Euteleostomi</taxon>
        <taxon>Actinopterygii</taxon>
        <taxon>Neopterygii</taxon>
        <taxon>Teleostei</taxon>
        <taxon>Ostariophysi</taxon>
        <taxon>Characiformes</taxon>
        <taxon>Characoidei</taxon>
        <taxon>Acestrorhamphidae</taxon>
        <taxon>Acestrorhamphinae</taxon>
        <taxon>Astyanax</taxon>
    </lineage>
</organism>
<dbReference type="GO" id="GO:0000978">
    <property type="term" value="F:RNA polymerase II cis-regulatory region sequence-specific DNA binding"/>
    <property type="evidence" value="ECO:0007669"/>
    <property type="project" value="TreeGrafter"/>
</dbReference>
<evidence type="ECO:0000256" key="2">
    <source>
        <dbReference type="ARBA" id="ARBA00022771"/>
    </source>
</evidence>
<dbReference type="PANTHER" id="PTHR46600">
    <property type="entry name" value="THAP DOMAIN-CONTAINING"/>
    <property type="match status" value="1"/>
</dbReference>
<keyword evidence="2 5" id="KW-0863">Zinc-finger</keyword>
<keyword evidence="6" id="KW-0539">Nucleus</keyword>
<dbReference type="Proteomes" id="UP000018467">
    <property type="component" value="Unassembled WGS sequence"/>
</dbReference>
<name>A0A3B1JZS0_ASTMX</name>
<dbReference type="SMART" id="SM00980">
    <property type="entry name" value="THAP"/>
    <property type="match status" value="1"/>
</dbReference>
<keyword evidence="3" id="KW-0862">Zinc</keyword>
<comment type="function">
    <text evidence="6">DNA-binding transcription regulator that regulates endothelial cell proliferation and G1/S cell-cycle progression. Specifically binds the 5'-[AT]NTNN[GT]GGCA[AGT]-3' core DNA sequence and acts by modulating expression of pRB-E2F cell-cycle target genes.</text>
</comment>
<dbReference type="InterPro" id="IPR026516">
    <property type="entry name" value="THAP1/10"/>
</dbReference>
<dbReference type="STRING" id="7994.ENSAMXP00000047907"/>
<keyword evidence="6" id="KW-0131">Cell cycle</keyword>
<dbReference type="AlphaFoldDB" id="A0A3B1JZS0"/>
<evidence type="ECO:0000256" key="5">
    <source>
        <dbReference type="PROSITE-ProRule" id="PRU00309"/>
    </source>
</evidence>
<comment type="similarity">
    <text evidence="6">Belongs to the THAP1 family.</text>
</comment>
<sequence>MCGCIVMSCSLFTVMYSTVNSDLSFYISFHRFPADPEVRAQWLIKIRRENFSPVACTRVCSRHFQTGDFAVTAGGKRTLNRGAVPCLFAWNSLVYLCLPPAIAAPDSDSEMDVQLAQDHDYCVTPTTSAVTDALSDENEALWRRVQELEHRQRVGFQLGQKQPRQEMTLTTEHLGGSQSHKASNWCSLPGNTPEWRHALMPVLSSLKLFEPHPFVFSQQDVLLNSDHGHGKCL</sequence>
<proteinExistence type="inferred from homology"/>
<evidence type="ECO:0000313" key="8">
    <source>
        <dbReference type="Ensembl" id="ENSAMXP00000047907.1"/>
    </source>
</evidence>
<keyword evidence="9" id="KW-1185">Reference proteome</keyword>
<dbReference type="Ensembl" id="ENSAMXT00000041222.1">
    <property type="protein sequence ID" value="ENSAMXP00000047907.1"/>
    <property type="gene ID" value="ENSAMXG00000034059.1"/>
</dbReference>
<dbReference type="GO" id="GO:0005654">
    <property type="term" value="C:nucleoplasm"/>
    <property type="evidence" value="ECO:0007669"/>
    <property type="project" value="UniProtKB-SubCell"/>
</dbReference>